<feature type="compositionally biased region" description="Low complexity" evidence="5">
    <location>
        <begin position="62"/>
        <end position="90"/>
    </location>
</feature>
<keyword evidence="6" id="KW-0812">Transmembrane</keyword>
<dbReference type="Proteomes" id="UP000654370">
    <property type="component" value="Unassembled WGS sequence"/>
</dbReference>
<dbReference type="OrthoDB" id="426882at2759"/>
<evidence type="ECO:0000313" key="9">
    <source>
        <dbReference type="Proteomes" id="UP000654370"/>
    </source>
</evidence>
<dbReference type="PROSITE" id="PS51296">
    <property type="entry name" value="RIESKE"/>
    <property type="match status" value="1"/>
</dbReference>
<keyword evidence="2" id="KW-0479">Metal-binding</keyword>
<dbReference type="EMBL" id="JAEPQZ010000007">
    <property type="protein sequence ID" value="KAG2179169.1"/>
    <property type="molecule type" value="Genomic_DNA"/>
</dbReference>
<evidence type="ECO:0000256" key="5">
    <source>
        <dbReference type="SAM" id="MobiDB-lite"/>
    </source>
</evidence>
<organism evidence="8 9">
    <name type="scientific">Mortierella isabellina</name>
    <name type="common">Filamentous fungus</name>
    <name type="synonym">Umbelopsis isabellina</name>
    <dbReference type="NCBI Taxonomy" id="91625"/>
    <lineage>
        <taxon>Eukaryota</taxon>
        <taxon>Fungi</taxon>
        <taxon>Fungi incertae sedis</taxon>
        <taxon>Mucoromycota</taxon>
        <taxon>Mucoromycotina</taxon>
        <taxon>Umbelopsidomycetes</taxon>
        <taxon>Umbelopsidales</taxon>
        <taxon>Umbelopsidaceae</taxon>
        <taxon>Umbelopsis</taxon>
    </lineage>
</organism>
<feature type="domain" description="Rieske" evidence="7">
    <location>
        <begin position="118"/>
        <end position="215"/>
    </location>
</feature>
<name>A0A8H7UHB9_MORIS</name>
<dbReference type="Gene3D" id="2.102.10.10">
    <property type="entry name" value="Rieske [2Fe-2S] iron-sulphur domain"/>
    <property type="match status" value="1"/>
</dbReference>
<feature type="compositionally biased region" description="Acidic residues" evidence="5">
    <location>
        <begin position="315"/>
        <end position="324"/>
    </location>
</feature>
<gene>
    <name evidence="8" type="ORF">INT43_002019</name>
</gene>
<feature type="compositionally biased region" description="Basic and acidic residues" evidence="5">
    <location>
        <begin position="35"/>
        <end position="48"/>
    </location>
</feature>
<feature type="region of interest" description="Disordered" evidence="5">
    <location>
        <begin position="270"/>
        <end position="298"/>
    </location>
</feature>
<feature type="region of interest" description="Disordered" evidence="5">
    <location>
        <begin position="31"/>
        <end position="116"/>
    </location>
</feature>
<dbReference type="SUPFAM" id="SSF50022">
    <property type="entry name" value="ISP domain"/>
    <property type="match status" value="1"/>
</dbReference>
<evidence type="ECO:0000256" key="6">
    <source>
        <dbReference type="SAM" id="Phobius"/>
    </source>
</evidence>
<sequence length="373" mass="40465">MFVPTIKGSKPESVSKLSDDIVSLKIDAASLEPTKMSDTKNVQEKDDSSNAQVTSQARAADSPSTVSTPSTVSKPSTVSSTPATVPSTPSDNEITTPDTSETTEVETLKDKGSVATEPIPIVEEEEAEASITVAEHDKDRIIVTLPNGTRYEADRYCPHAGADMYTHGQISLDEYGPEIGPIILCPMHYWEFLLDKEGNSTNGWATLDACQDLPSGTPPSNFDIPTTIVLYVCVILVGVGMCFCLQRANRLLPNGLNFALQPTALRRGRSRGNAASFPDDDIEAQQGLLNDDDDISDVEDETYRRRQAAIQRDDQEYEADEFGELQEAPNPDSNVKGTAEELDESPEATGTRARIFSIQDDEGSDGEAENRAK</sequence>
<feature type="compositionally biased region" description="Polar residues" evidence="5">
    <location>
        <begin position="91"/>
        <end position="102"/>
    </location>
</feature>
<evidence type="ECO:0000259" key="7">
    <source>
        <dbReference type="PROSITE" id="PS51296"/>
    </source>
</evidence>
<comment type="caution">
    <text evidence="8">The sequence shown here is derived from an EMBL/GenBank/DDBJ whole genome shotgun (WGS) entry which is preliminary data.</text>
</comment>
<dbReference type="AlphaFoldDB" id="A0A8H7UHB9"/>
<evidence type="ECO:0000256" key="3">
    <source>
        <dbReference type="ARBA" id="ARBA00023004"/>
    </source>
</evidence>
<keyword evidence="9" id="KW-1185">Reference proteome</keyword>
<evidence type="ECO:0000256" key="2">
    <source>
        <dbReference type="ARBA" id="ARBA00022723"/>
    </source>
</evidence>
<reference evidence="8" key="1">
    <citation type="submission" date="2020-12" db="EMBL/GenBank/DDBJ databases">
        <title>Metabolic potential, ecology and presence of endohyphal bacteria is reflected in genomic diversity of Mucoromycotina.</title>
        <authorList>
            <person name="Muszewska A."/>
            <person name="Okrasinska A."/>
            <person name="Steczkiewicz K."/>
            <person name="Drgas O."/>
            <person name="Orlowska M."/>
            <person name="Perlinska-Lenart U."/>
            <person name="Aleksandrzak-Piekarczyk T."/>
            <person name="Szatraj K."/>
            <person name="Zielenkiewicz U."/>
            <person name="Pilsyk S."/>
            <person name="Malc E."/>
            <person name="Mieczkowski P."/>
            <person name="Kruszewska J.S."/>
            <person name="Biernat P."/>
            <person name="Pawlowska J."/>
        </authorList>
    </citation>
    <scope>NUCLEOTIDE SEQUENCE</scope>
    <source>
        <strain evidence="8">WA0000067209</strain>
    </source>
</reference>
<dbReference type="InterPro" id="IPR017941">
    <property type="entry name" value="Rieske_2Fe-2S"/>
</dbReference>
<protein>
    <recommendedName>
        <fullName evidence="7">Rieske domain-containing protein</fullName>
    </recommendedName>
</protein>
<dbReference type="GO" id="GO:0046872">
    <property type="term" value="F:metal ion binding"/>
    <property type="evidence" value="ECO:0007669"/>
    <property type="project" value="UniProtKB-KW"/>
</dbReference>
<proteinExistence type="predicted"/>
<dbReference type="InterPro" id="IPR036922">
    <property type="entry name" value="Rieske_2Fe-2S_sf"/>
</dbReference>
<keyword evidence="6" id="KW-0472">Membrane</keyword>
<feature type="region of interest" description="Disordered" evidence="5">
    <location>
        <begin position="312"/>
        <end position="373"/>
    </location>
</feature>
<keyword evidence="4" id="KW-0411">Iron-sulfur</keyword>
<dbReference type="GO" id="GO:0051537">
    <property type="term" value="F:2 iron, 2 sulfur cluster binding"/>
    <property type="evidence" value="ECO:0007669"/>
    <property type="project" value="UniProtKB-KW"/>
</dbReference>
<dbReference type="Pfam" id="PF00355">
    <property type="entry name" value="Rieske"/>
    <property type="match status" value="1"/>
</dbReference>
<keyword evidence="1" id="KW-0001">2Fe-2S</keyword>
<accession>A0A8H7UHB9</accession>
<evidence type="ECO:0000256" key="1">
    <source>
        <dbReference type="ARBA" id="ARBA00022714"/>
    </source>
</evidence>
<feature type="transmembrane region" description="Helical" evidence="6">
    <location>
        <begin position="228"/>
        <end position="245"/>
    </location>
</feature>
<evidence type="ECO:0000313" key="8">
    <source>
        <dbReference type="EMBL" id="KAG2179169.1"/>
    </source>
</evidence>
<keyword evidence="6" id="KW-1133">Transmembrane helix</keyword>
<keyword evidence="3" id="KW-0408">Iron</keyword>
<evidence type="ECO:0000256" key="4">
    <source>
        <dbReference type="ARBA" id="ARBA00023014"/>
    </source>
</evidence>